<evidence type="ECO:0000313" key="3">
    <source>
        <dbReference type="EMBL" id="ORX37838.1"/>
    </source>
</evidence>
<organism evidence="3 4">
    <name type="scientific">Kockovaella imperatae</name>
    <dbReference type="NCBI Taxonomy" id="4999"/>
    <lineage>
        <taxon>Eukaryota</taxon>
        <taxon>Fungi</taxon>
        <taxon>Dikarya</taxon>
        <taxon>Basidiomycota</taxon>
        <taxon>Agaricomycotina</taxon>
        <taxon>Tremellomycetes</taxon>
        <taxon>Tremellales</taxon>
        <taxon>Cuniculitremaceae</taxon>
        <taxon>Kockovaella</taxon>
    </lineage>
</organism>
<evidence type="ECO:0000256" key="1">
    <source>
        <dbReference type="SAM" id="MobiDB-lite"/>
    </source>
</evidence>
<feature type="region of interest" description="Disordered" evidence="1">
    <location>
        <begin position="68"/>
        <end position="169"/>
    </location>
</feature>
<accession>A0A1Y1UIG7</accession>
<comment type="caution">
    <text evidence="3">The sequence shown here is derived from an EMBL/GenBank/DDBJ whole genome shotgun (WGS) entry which is preliminary data.</text>
</comment>
<keyword evidence="2" id="KW-0472">Membrane</keyword>
<reference evidence="3 4" key="1">
    <citation type="submission" date="2017-03" db="EMBL/GenBank/DDBJ databases">
        <title>Widespread Adenine N6-methylation of Active Genes in Fungi.</title>
        <authorList>
            <consortium name="DOE Joint Genome Institute"/>
            <person name="Mondo S.J."/>
            <person name="Dannebaum R.O."/>
            <person name="Kuo R.C."/>
            <person name="Louie K.B."/>
            <person name="Bewick A.J."/>
            <person name="Labutti K."/>
            <person name="Haridas S."/>
            <person name="Kuo A."/>
            <person name="Salamov A."/>
            <person name="Ahrendt S.R."/>
            <person name="Lau R."/>
            <person name="Bowen B.P."/>
            <person name="Lipzen A."/>
            <person name="Sullivan W."/>
            <person name="Andreopoulos W.B."/>
            <person name="Clum A."/>
            <person name="Lindquist E."/>
            <person name="Daum C."/>
            <person name="Northen T.R."/>
            <person name="Ramamoorthy G."/>
            <person name="Schmitz R.J."/>
            <person name="Gryganskyi A."/>
            <person name="Culley D."/>
            <person name="Magnuson J."/>
            <person name="James T.Y."/>
            <person name="O'Malley M.A."/>
            <person name="Stajich J.E."/>
            <person name="Spatafora J.W."/>
            <person name="Visel A."/>
            <person name="Grigoriev I.V."/>
        </authorList>
    </citation>
    <scope>NUCLEOTIDE SEQUENCE [LARGE SCALE GENOMIC DNA]</scope>
    <source>
        <strain evidence="3 4">NRRL Y-17943</strain>
    </source>
</reference>
<protein>
    <submittedName>
        <fullName evidence="3">Uncharacterized protein</fullName>
    </submittedName>
</protein>
<evidence type="ECO:0000313" key="4">
    <source>
        <dbReference type="Proteomes" id="UP000193218"/>
    </source>
</evidence>
<dbReference type="RefSeq" id="XP_021871825.1">
    <property type="nucleotide sequence ID" value="XM_022018138.1"/>
</dbReference>
<dbReference type="AlphaFoldDB" id="A0A1Y1UIG7"/>
<dbReference type="InParanoid" id="A0A1Y1UIG7"/>
<name>A0A1Y1UIG7_9TREE</name>
<evidence type="ECO:0000256" key="2">
    <source>
        <dbReference type="SAM" id="Phobius"/>
    </source>
</evidence>
<feature type="compositionally biased region" description="Basic and acidic residues" evidence="1">
    <location>
        <begin position="156"/>
        <end position="169"/>
    </location>
</feature>
<feature type="transmembrane region" description="Helical" evidence="2">
    <location>
        <begin position="12"/>
        <end position="32"/>
    </location>
</feature>
<gene>
    <name evidence="3" type="ORF">BD324DRAFT_650383</name>
</gene>
<proteinExistence type="predicted"/>
<dbReference type="Proteomes" id="UP000193218">
    <property type="component" value="Unassembled WGS sequence"/>
</dbReference>
<sequence>MIKRVSSRLTLPLSSALVFILVLVVIIIATIVRKTLLARRHRQAFRAGRNPEPTPGFSEVARDVSRAWLGGPRSVPGPSYRYDPRRSGDSHYPTHPAERAGPPVMRQRDPEMGDPDLPSYYDNSTFPHPPPAVYSSPIQARRDGRSTTSFAPPVHDGAEPPKYDLAMRE</sequence>
<dbReference type="EMBL" id="NBSH01000005">
    <property type="protein sequence ID" value="ORX37838.1"/>
    <property type="molecule type" value="Genomic_DNA"/>
</dbReference>
<dbReference type="GeneID" id="33559947"/>
<keyword evidence="2" id="KW-1133">Transmembrane helix</keyword>
<keyword evidence="2" id="KW-0812">Transmembrane</keyword>
<keyword evidence="4" id="KW-1185">Reference proteome</keyword>